<evidence type="ECO:0000256" key="4">
    <source>
        <dbReference type="PROSITE-ProRule" id="PRU00834"/>
    </source>
</evidence>
<keyword evidence="2 4" id="KW-0863">Zinc-finger</keyword>
<sequence length="213" mass="22437">MLARSALRTASLLSPASAAARAAALVQATAPGFGAYASAAFRLHSRLARMPALARTTRLFASTPTALDKVSQSLPGVGLKASTDRMIIGFTCKVCGQRSHKSMSKKAYTSGVVIIKCDGCKNMHLIADHLGWFDSMNPPGTIEDILRAKGETVKRVEVPQPLRFKVAPSAAEASPDAAAALSQMGVDADGMLEWLPKAIADAEADMNLGKDKQ</sequence>
<name>A0ABR4NBJ9_9FUNG</name>
<keyword evidence="7" id="KW-1185">Reference proteome</keyword>
<dbReference type="PANTHER" id="PTHR20922">
    <property type="entry name" value="DNL-TYPE ZINC FINGER PROTEIN"/>
    <property type="match status" value="1"/>
</dbReference>
<evidence type="ECO:0000259" key="5">
    <source>
        <dbReference type="PROSITE" id="PS51501"/>
    </source>
</evidence>
<dbReference type="InterPro" id="IPR007853">
    <property type="entry name" value="Znf_DNL-typ"/>
</dbReference>
<feature type="domain" description="DNL-type" evidence="5">
    <location>
        <begin position="81"/>
        <end position="178"/>
    </location>
</feature>
<evidence type="ECO:0000256" key="1">
    <source>
        <dbReference type="ARBA" id="ARBA00022723"/>
    </source>
</evidence>
<accession>A0ABR4NBJ9</accession>
<evidence type="ECO:0000256" key="2">
    <source>
        <dbReference type="ARBA" id="ARBA00022771"/>
    </source>
</evidence>
<dbReference type="PANTHER" id="PTHR20922:SF13">
    <property type="entry name" value="DNL-TYPE ZINC FINGER PROTEIN"/>
    <property type="match status" value="1"/>
</dbReference>
<comment type="caution">
    <text evidence="6">The sequence shown here is derived from an EMBL/GenBank/DDBJ whole genome shotgun (WGS) entry which is preliminary data.</text>
</comment>
<dbReference type="Pfam" id="PF05180">
    <property type="entry name" value="zf-DNL"/>
    <property type="match status" value="1"/>
</dbReference>
<evidence type="ECO:0000256" key="3">
    <source>
        <dbReference type="ARBA" id="ARBA00022833"/>
    </source>
</evidence>
<protein>
    <recommendedName>
        <fullName evidence="5">DNL-type domain-containing protein</fullName>
    </recommendedName>
</protein>
<proteinExistence type="predicted"/>
<dbReference type="InterPro" id="IPR024158">
    <property type="entry name" value="Mt_import_TIM15"/>
</dbReference>
<organism evidence="6 7">
    <name type="scientific">Polyrhizophydium stewartii</name>
    <dbReference type="NCBI Taxonomy" id="2732419"/>
    <lineage>
        <taxon>Eukaryota</taxon>
        <taxon>Fungi</taxon>
        <taxon>Fungi incertae sedis</taxon>
        <taxon>Chytridiomycota</taxon>
        <taxon>Chytridiomycota incertae sedis</taxon>
        <taxon>Chytridiomycetes</taxon>
        <taxon>Rhizophydiales</taxon>
        <taxon>Rhizophydiales incertae sedis</taxon>
        <taxon>Polyrhizophydium</taxon>
    </lineage>
</organism>
<gene>
    <name evidence="6" type="ORF">HK105_203689</name>
</gene>
<dbReference type="PROSITE" id="PS51501">
    <property type="entry name" value="ZF_DNL"/>
    <property type="match status" value="1"/>
</dbReference>
<evidence type="ECO:0000313" key="7">
    <source>
        <dbReference type="Proteomes" id="UP001527925"/>
    </source>
</evidence>
<dbReference type="Proteomes" id="UP001527925">
    <property type="component" value="Unassembled WGS sequence"/>
</dbReference>
<reference evidence="6 7" key="1">
    <citation type="submission" date="2023-09" db="EMBL/GenBank/DDBJ databases">
        <title>Pangenome analysis of Batrachochytrium dendrobatidis and related Chytrids.</title>
        <authorList>
            <person name="Yacoub M.N."/>
            <person name="Stajich J.E."/>
            <person name="James T.Y."/>
        </authorList>
    </citation>
    <scope>NUCLEOTIDE SEQUENCE [LARGE SCALE GENOMIC DNA]</scope>
    <source>
        <strain evidence="6 7">JEL0888</strain>
    </source>
</reference>
<dbReference type="EMBL" id="JADGIZ020000014">
    <property type="protein sequence ID" value="KAL2916910.1"/>
    <property type="molecule type" value="Genomic_DNA"/>
</dbReference>
<evidence type="ECO:0000313" key="6">
    <source>
        <dbReference type="EMBL" id="KAL2916910.1"/>
    </source>
</evidence>
<keyword evidence="1" id="KW-0479">Metal-binding</keyword>
<keyword evidence="3" id="KW-0862">Zinc</keyword>